<comment type="subunit">
    <text evidence="10">Heterotetramer composed of ParC and ParE.</text>
</comment>
<dbReference type="InterPro" id="IPR006171">
    <property type="entry name" value="TOPRIM_dom"/>
</dbReference>
<dbReference type="PRINTS" id="PR01098">
    <property type="entry name" value="TOPISMRASE4B"/>
</dbReference>
<dbReference type="InterPro" id="IPR014721">
    <property type="entry name" value="Ribsml_uS5_D2-typ_fold_subgr"/>
</dbReference>
<dbReference type="Gene3D" id="3.30.230.10">
    <property type="match status" value="1"/>
</dbReference>
<keyword evidence="4 10" id="KW-0547">Nucleotide-binding</keyword>
<dbReference type="EMBL" id="JAYDYW010000005">
    <property type="protein sequence ID" value="MEE1673564.1"/>
    <property type="molecule type" value="Genomic_DNA"/>
</dbReference>
<feature type="binding site" evidence="10">
    <location>
        <position position="42"/>
    </location>
    <ligand>
        <name>ATP</name>
        <dbReference type="ChEBI" id="CHEBI:30616"/>
    </ligand>
</feature>
<name>A0ABU7G3I2_9ALTE</name>
<dbReference type="Proteomes" id="UP001310248">
    <property type="component" value="Unassembled WGS sequence"/>
</dbReference>
<reference evidence="13" key="1">
    <citation type="submission" date="2023-07" db="EMBL/GenBank/DDBJ databases">
        <title>Draft genome sequence of Agarivorans aestuarii strain ZMCS4, a CAZymes producing bacteria isolated from the marine brown algae Clodostephus spongiosus.</title>
        <authorList>
            <person name="Lorente B."/>
            <person name="Cabral C."/>
            <person name="Frias J."/>
            <person name="Faria J."/>
            <person name="Toubarro D."/>
        </authorList>
    </citation>
    <scope>NUCLEOTIDE SEQUENCE [LARGE SCALE GENOMIC DNA]</scope>
    <source>
        <strain evidence="13">ZMCS4</strain>
    </source>
</reference>
<evidence type="ECO:0000256" key="7">
    <source>
        <dbReference type="ARBA" id="ARBA00023029"/>
    </source>
</evidence>
<evidence type="ECO:0000256" key="5">
    <source>
        <dbReference type="ARBA" id="ARBA00022840"/>
    </source>
</evidence>
<evidence type="ECO:0000256" key="6">
    <source>
        <dbReference type="ARBA" id="ARBA00022842"/>
    </source>
</evidence>
<protein>
    <recommendedName>
        <fullName evidence="10">DNA topoisomerase 4 subunit B</fullName>
        <ecNumber evidence="10">5.6.2.2</ecNumber>
    </recommendedName>
    <alternativeName>
        <fullName evidence="10">Topoisomerase IV subunit B</fullName>
    </alternativeName>
</protein>
<keyword evidence="8 10" id="KW-0238">DNA-binding</keyword>
<dbReference type="Pfam" id="PF00986">
    <property type="entry name" value="DNA_gyraseB_C"/>
    <property type="match status" value="1"/>
</dbReference>
<feature type="site" description="Interaction with DNA" evidence="10">
    <location>
        <position position="446"/>
    </location>
</feature>
<evidence type="ECO:0000256" key="9">
    <source>
        <dbReference type="ARBA" id="ARBA00023235"/>
    </source>
</evidence>
<evidence type="ECO:0000256" key="2">
    <source>
        <dbReference type="ARBA" id="ARBA00001946"/>
    </source>
</evidence>
<dbReference type="HAMAP" id="MF_00938">
    <property type="entry name" value="ParE_type1"/>
    <property type="match status" value="1"/>
</dbReference>
<dbReference type="PROSITE" id="PS00177">
    <property type="entry name" value="TOPOISOMERASE_II"/>
    <property type="match status" value="1"/>
</dbReference>
<dbReference type="Pfam" id="PF01751">
    <property type="entry name" value="Toprim"/>
    <property type="match status" value="1"/>
</dbReference>
<evidence type="ECO:0000256" key="3">
    <source>
        <dbReference type="ARBA" id="ARBA00022723"/>
    </source>
</evidence>
<comment type="cofactor">
    <cofactor evidence="2">
        <name>Mg(2+)</name>
        <dbReference type="ChEBI" id="CHEBI:18420"/>
    </cofactor>
</comment>
<dbReference type="GO" id="GO:0003918">
    <property type="term" value="F:DNA topoisomerase type II (double strand cut, ATP-hydrolyzing) activity"/>
    <property type="evidence" value="ECO:0007669"/>
    <property type="project" value="UniProtKB-EC"/>
</dbReference>
<dbReference type="InterPro" id="IPR018522">
    <property type="entry name" value="TopoIIA_CS"/>
</dbReference>
<accession>A0ABU7G3I2</accession>
<dbReference type="SUPFAM" id="SSF55874">
    <property type="entry name" value="ATPase domain of HSP90 chaperone/DNA topoisomerase II/histidine kinase"/>
    <property type="match status" value="1"/>
</dbReference>
<dbReference type="InterPro" id="IPR002288">
    <property type="entry name" value="DNA_gyrase_B_C"/>
</dbReference>
<keyword evidence="9 10" id="KW-0413">Isomerase</keyword>
<dbReference type="CDD" id="cd16928">
    <property type="entry name" value="HATPase_GyrB-like"/>
    <property type="match status" value="1"/>
</dbReference>
<dbReference type="InterPro" id="IPR003594">
    <property type="entry name" value="HATPase_dom"/>
</dbReference>
<feature type="site" description="Interaction with DNA" evidence="10">
    <location>
        <position position="497"/>
    </location>
</feature>
<evidence type="ECO:0000256" key="1">
    <source>
        <dbReference type="ARBA" id="ARBA00000185"/>
    </source>
</evidence>
<feature type="binding site" evidence="10">
    <location>
        <begin position="110"/>
        <end position="116"/>
    </location>
    <ligand>
        <name>ATP</name>
        <dbReference type="ChEBI" id="CHEBI:30616"/>
    </ligand>
</feature>
<evidence type="ECO:0000256" key="10">
    <source>
        <dbReference type="HAMAP-Rule" id="MF_00938"/>
    </source>
</evidence>
<feature type="binding site" evidence="10">
    <location>
        <position position="69"/>
    </location>
    <ligand>
        <name>ATP</name>
        <dbReference type="ChEBI" id="CHEBI:30616"/>
    </ligand>
</feature>
<dbReference type="InterPro" id="IPR036890">
    <property type="entry name" value="HATPase_C_sf"/>
</dbReference>
<keyword evidence="13" id="KW-1185">Reference proteome</keyword>
<dbReference type="Gene3D" id="3.30.565.10">
    <property type="entry name" value="Histidine kinase-like ATPase, C-terminal domain"/>
    <property type="match status" value="1"/>
</dbReference>
<keyword evidence="5 10" id="KW-0067">ATP-binding</keyword>
<feature type="binding site" evidence="10">
    <location>
        <position position="5"/>
    </location>
    <ligand>
        <name>ATP</name>
        <dbReference type="ChEBI" id="CHEBI:30616"/>
    </ligand>
</feature>
<evidence type="ECO:0000259" key="11">
    <source>
        <dbReference type="PROSITE" id="PS50880"/>
    </source>
</evidence>
<evidence type="ECO:0000313" key="13">
    <source>
        <dbReference type="Proteomes" id="UP001310248"/>
    </source>
</evidence>
<dbReference type="InterPro" id="IPR013506">
    <property type="entry name" value="Topo_IIA_bsu_dom2"/>
</dbReference>
<evidence type="ECO:0000256" key="8">
    <source>
        <dbReference type="ARBA" id="ARBA00023125"/>
    </source>
</evidence>
<dbReference type="InterPro" id="IPR005737">
    <property type="entry name" value="TopoIV_B_Gneg"/>
</dbReference>
<dbReference type="SMART" id="SM00433">
    <property type="entry name" value="TOP2c"/>
    <property type="match status" value="1"/>
</dbReference>
<comment type="catalytic activity">
    <reaction evidence="1 10">
        <text>ATP-dependent breakage, passage and rejoining of double-stranded DNA.</text>
        <dbReference type="EC" id="5.6.2.2"/>
    </reaction>
</comment>
<feature type="site" description="Interaction with DNA" evidence="10">
    <location>
        <position position="615"/>
    </location>
</feature>
<keyword evidence="3" id="KW-0479">Metal-binding</keyword>
<gene>
    <name evidence="10 12" type="primary">parE</name>
    <name evidence="12" type="ORF">SNR37_002989</name>
</gene>
<dbReference type="CDD" id="cd00822">
    <property type="entry name" value="TopoII_Trans_DNA_gyrase"/>
    <property type="match status" value="1"/>
</dbReference>
<dbReference type="RefSeq" id="WP_163133131.1">
    <property type="nucleotide sequence ID" value="NZ_JAYDYW010000005.1"/>
</dbReference>
<dbReference type="InterPro" id="IPR013759">
    <property type="entry name" value="Topo_IIA_B_C"/>
</dbReference>
<sequence length="630" mass="70333">MADQYNSDSIEVLSGLDPVKRRPGMYTDTTRPNHLAQEVIDNSVDEALAGHARAITVTLFEDQSIEVIDDGRGMPTDVHPEEKVSGVELIFTRLHAGGKFTNDNYQFSGGLHGVGISVVNALSSRVEVQVRRDSQLFEMAFENGDKVEELTVTGSVGKRNTGTRVRFWPTPSYFDSPKFSVSRLRHLLRAKAVLCPGLNIKFVDKVNKQNDEWYFEDGLKDYLSQSFKDYISLPEDPFTGAFSSKDEAVDWAVSWLPEGGESITESYVNLIPTAQGGTHVNGLRQGLLDAMREFCEFRNILPRGLKLTPDDIWDRCCYVLSVKMQDPQFAGQTKERLSSRQSAAFVSGIVKDAFSLWLNTHTDQAELLAEVFISNAQRRLRSTKKIARKKVTSGPALPGKLTDCTSQDPLTGELFLVEGDSAGGSAKQAREREFQAVMPLRGKILNTWEVDATEVLGSQEVHDISVAIGIDPDSNDLSGLRYGKICILADADSDGLHIATLLCALFMMHFRPLVEQGHIYVAMPPLYRIDVGKEVFYALDEDEKQGILDRIEAEKKRGKVNVQRFKGLGEMNPLQLRETTMDPNTRRLVQLTVEEEEATVQLMDMLLAKKRSGDRKQWLETKGDMASDLV</sequence>
<dbReference type="Pfam" id="PF02518">
    <property type="entry name" value="HATPase_c"/>
    <property type="match status" value="1"/>
</dbReference>
<dbReference type="Pfam" id="PF00204">
    <property type="entry name" value="DNA_gyraseB"/>
    <property type="match status" value="1"/>
</dbReference>
<proteinExistence type="inferred from homology"/>
<dbReference type="InterPro" id="IPR001241">
    <property type="entry name" value="Topo_IIA"/>
</dbReference>
<dbReference type="PANTHER" id="PTHR45866">
    <property type="entry name" value="DNA GYRASE/TOPOISOMERASE SUBUNIT B"/>
    <property type="match status" value="1"/>
</dbReference>
<dbReference type="SUPFAM" id="SSF54211">
    <property type="entry name" value="Ribosomal protein S5 domain 2-like"/>
    <property type="match status" value="1"/>
</dbReference>
<evidence type="ECO:0000313" key="12">
    <source>
        <dbReference type="EMBL" id="MEE1673564.1"/>
    </source>
</evidence>
<dbReference type="NCBIfam" id="TIGR01055">
    <property type="entry name" value="parE_Gneg"/>
    <property type="match status" value="1"/>
</dbReference>
<dbReference type="InterPro" id="IPR020568">
    <property type="entry name" value="Ribosomal_Su5_D2-typ_SF"/>
</dbReference>
<dbReference type="PROSITE" id="PS50880">
    <property type="entry name" value="TOPRIM"/>
    <property type="match status" value="1"/>
</dbReference>
<dbReference type="SMART" id="SM00387">
    <property type="entry name" value="HATPase_c"/>
    <property type="match status" value="1"/>
</dbReference>
<evidence type="ECO:0000256" key="4">
    <source>
        <dbReference type="ARBA" id="ARBA00022741"/>
    </source>
</evidence>
<dbReference type="EC" id="5.6.2.2" evidence="10"/>
<dbReference type="PANTHER" id="PTHR45866:SF4">
    <property type="entry name" value="DNA TOPOISOMERASE 4 SUBUNIT B"/>
    <property type="match status" value="1"/>
</dbReference>
<feature type="domain" description="Toprim" evidence="11">
    <location>
        <begin position="412"/>
        <end position="525"/>
    </location>
</feature>
<dbReference type="SUPFAM" id="SSF56719">
    <property type="entry name" value="Type II DNA topoisomerase"/>
    <property type="match status" value="1"/>
</dbReference>
<keyword evidence="7 10" id="KW-0799">Topoisomerase</keyword>
<comment type="function">
    <text evidence="10">Topoisomerase IV is essential for chromosome segregation. It relaxes supercoiled DNA. Performs the decatenation events required during the replication of a circular DNA molecule.</text>
</comment>
<comment type="similarity">
    <text evidence="10">Belongs to the type II topoisomerase family. ParE type 1 subfamily.</text>
</comment>
<keyword evidence="6" id="KW-0460">Magnesium</keyword>
<dbReference type="PRINTS" id="PR00418">
    <property type="entry name" value="TPI2FAMILY"/>
</dbReference>
<comment type="caution">
    <text evidence="12">The sequence shown here is derived from an EMBL/GenBank/DDBJ whole genome shotgun (WGS) entry which is preliminary data.</text>
</comment>
<dbReference type="Gene3D" id="3.40.50.670">
    <property type="match status" value="1"/>
</dbReference>
<dbReference type="InterPro" id="IPR013760">
    <property type="entry name" value="Topo_IIA-like_dom_sf"/>
</dbReference>
<organism evidence="12 13">
    <name type="scientific">Agarivorans aestuarii</name>
    <dbReference type="NCBI Taxonomy" id="1563703"/>
    <lineage>
        <taxon>Bacteria</taxon>
        <taxon>Pseudomonadati</taxon>
        <taxon>Pseudomonadota</taxon>
        <taxon>Gammaproteobacteria</taxon>
        <taxon>Alteromonadales</taxon>
        <taxon>Alteromonadaceae</taxon>
        <taxon>Agarivorans</taxon>
    </lineage>
</organism>
<feature type="binding site" evidence="10">
    <location>
        <position position="334"/>
    </location>
    <ligand>
        <name>ATP</name>
        <dbReference type="ChEBI" id="CHEBI:30616"/>
    </ligand>
</feature>